<comment type="caution">
    <text evidence="9">The sequence shown here is derived from an EMBL/GenBank/DDBJ whole genome shotgun (WGS) entry which is preliminary data.</text>
</comment>
<evidence type="ECO:0000256" key="5">
    <source>
        <dbReference type="ARBA" id="ARBA00022989"/>
    </source>
</evidence>
<comment type="similarity">
    <text evidence="2">Belongs to the urea transporter family.</text>
</comment>
<feature type="site" description="Important for channel permeability" evidence="7">
    <location>
        <position position="264"/>
    </location>
</feature>
<dbReference type="Pfam" id="PF03253">
    <property type="entry name" value="UT"/>
    <property type="match status" value="1"/>
</dbReference>
<feature type="transmembrane region" description="Helical" evidence="8">
    <location>
        <begin position="118"/>
        <end position="140"/>
    </location>
</feature>
<sequence length="291" mass="32161">MNNVLTFSKSVFRGFGQIMLQGNYWTGILFLIAICYDSVWMGVAALLSNIIGVLTAKILKFDKANIEDGLYGFNATLVGVALVFYFQFNIWVALAIVIGSAVSTVLMEIALRKKFPAFTFPFILVTWILLFILSIPHLALPTVSEHFVDITALEDFWIEGHAFGQVIFQGSVIAGLIFIIAVFINSPIGALYGFVASIISMAISHHFSQPIDQITAGIFSFNAVLCGIACSGLKPRDGVYVFIAVVLSTLIDIWMIEHGWTTLTFPFVLSMWIVLVIKKYTSNINLLPNDK</sequence>
<keyword evidence="5 8" id="KW-1133">Transmembrane helix</keyword>
<dbReference type="Proteomes" id="UP000247973">
    <property type="component" value="Unassembled WGS sequence"/>
</dbReference>
<feature type="transmembrane region" description="Helical" evidence="8">
    <location>
        <begin position="214"/>
        <end position="232"/>
    </location>
</feature>
<evidence type="ECO:0000313" key="9">
    <source>
        <dbReference type="EMBL" id="PXV63169.1"/>
    </source>
</evidence>
<feature type="transmembrane region" description="Helical" evidence="8">
    <location>
        <begin position="239"/>
        <end position="256"/>
    </location>
</feature>
<feature type="transmembrane region" description="Helical" evidence="8">
    <location>
        <begin position="69"/>
        <end position="86"/>
    </location>
</feature>
<evidence type="ECO:0000256" key="1">
    <source>
        <dbReference type="ARBA" id="ARBA00004651"/>
    </source>
</evidence>
<feature type="transmembrane region" description="Helical" evidence="8">
    <location>
        <begin position="262"/>
        <end position="281"/>
    </location>
</feature>
<reference evidence="9 10" key="1">
    <citation type="submission" date="2018-03" db="EMBL/GenBank/DDBJ databases">
        <title>Genomic Encyclopedia of Archaeal and Bacterial Type Strains, Phase II (KMG-II): from individual species to whole genera.</title>
        <authorList>
            <person name="Goeker M."/>
        </authorList>
    </citation>
    <scope>NUCLEOTIDE SEQUENCE [LARGE SCALE GENOMIC DNA]</scope>
    <source>
        <strain evidence="9 10">DSM 100214</strain>
    </source>
</reference>
<feature type="transmembrane region" description="Helical" evidence="8">
    <location>
        <begin position="92"/>
        <end position="111"/>
    </location>
</feature>
<dbReference type="PANTHER" id="PTHR10464">
    <property type="entry name" value="UREA TRANSPORTER"/>
    <property type="match status" value="1"/>
</dbReference>
<proteinExistence type="inferred from homology"/>
<evidence type="ECO:0000256" key="2">
    <source>
        <dbReference type="ARBA" id="ARBA00005914"/>
    </source>
</evidence>
<evidence type="ECO:0000256" key="7">
    <source>
        <dbReference type="PIRSR" id="PIRSR016502-1"/>
    </source>
</evidence>
<evidence type="ECO:0000256" key="3">
    <source>
        <dbReference type="ARBA" id="ARBA00022475"/>
    </source>
</evidence>
<evidence type="ECO:0000313" key="10">
    <source>
        <dbReference type="Proteomes" id="UP000247973"/>
    </source>
</evidence>
<dbReference type="AlphaFoldDB" id="A0A2V3PPA4"/>
<feature type="transmembrane region" description="Helical" evidence="8">
    <location>
        <begin position="191"/>
        <end position="208"/>
    </location>
</feature>
<dbReference type="GO" id="GO:0005886">
    <property type="term" value="C:plasma membrane"/>
    <property type="evidence" value="ECO:0007669"/>
    <property type="project" value="UniProtKB-SubCell"/>
</dbReference>
<organism evidence="9 10">
    <name type="scientific">Dysgonomonas alginatilytica</name>
    <dbReference type="NCBI Taxonomy" id="1605892"/>
    <lineage>
        <taxon>Bacteria</taxon>
        <taxon>Pseudomonadati</taxon>
        <taxon>Bacteroidota</taxon>
        <taxon>Bacteroidia</taxon>
        <taxon>Bacteroidales</taxon>
        <taxon>Dysgonomonadaceae</taxon>
        <taxon>Dysgonomonas</taxon>
    </lineage>
</organism>
<evidence type="ECO:0000256" key="6">
    <source>
        <dbReference type="ARBA" id="ARBA00023136"/>
    </source>
</evidence>
<dbReference type="InterPro" id="IPR029020">
    <property type="entry name" value="Ammonium/urea_transptr"/>
</dbReference>
<dbReference type="RefSeq" id="WP_110311082.1">
    <property type="nucleotide sequence ID" value="NZ_QICL01000015.1"/>
</dbReference>
<name>A0A2V3PPA4_9BACT</name>
<keyword evidence="3" id="KW-1003">Cell membrane</keyword>
<keyword evidence="10" id="KW-1185">Reference proteome</keyword>
<keyword evidence="6 8" id="KW-0472">Membrane</keyword>
<feature type="transmembrane region" description="Helical" evidence="8">
    <location>
        <begin position="160"/>
        <end position="184"/>
    </location>
</feature>
<dbReference type="GO" id="GO:0015204">
    <property type="term" value="F:urea transmembrane transporter activity"/>
    <property type="evidence" value="ECO:0007669"/>
    <property type="project" value="InterPro"/>
</dbReference>
<comment type="subcellular location">
    <subcellularLocation>
        <location evidence="1">Cell membrane</location>
        <topology evidence="1">Multi-pass membrane protein</topology>
    </subcellularLocation>
</comment>
<dbReference type="PIRSF" id="PIRSF016502">
    <property type="entry name" value="Urea_transporter"/>
    <property type="match status" value="1"/>
</dbReference>
<dbReference type="PANTHER" id="PTHR10464:SF4">
    <property type="entry name" value="UREA TRANSPORTER"/>
    <property type="match status" value="1"/>
</dbReference>
<accession>A0A2V3PPA4</accession>
<evidence type="ECO:0000256" key="8">
    <source>
        <dbReference type="SAM" id="Phobius"/>
    </source>
</evidence>
<dbReference type="OrthoDB" id="279428at2"/>
<gene>
    <name evidence="9" type="ORF">CLV62_11551</name>
</gene>
<dbReference type="Gene3D" id="1.10.3430.10">
    <property type="entry name" value="Ammonium transporter AmtB like domains"/>
    <property type="match status" value="1"/>
</dbReference>
<keyword evidence="4 8" id="KW-0812">Transmembrane</keyword>
<dbReference type="InterPro" id="IPR004937">
    <property type="entry name" value="Urea_transporter"/>
</dbReference>
<evidence type="ECO:0000256" key="4">
    <source>
        <dbReference type="ARBA" id="ARBA00022692"/>
    </source>
</evidence>
<dbReference type="EMBL" id="QICL01000015">
    <property type="protein sequence ID" value="PXV63169.1"/>
    <property type="molecule type" value="Genomic_DNA"/>
</dbReference>
<protein>
    <submittedName>
        <fullName evidence="9">Urea transporter</fullName>
    </submittedName>
</protein>